<dbReference type="RefSeq" id="WP_202769447.1">
    <property type="nucleotide sequence ID" value="NZ_JAESWA010000029.1"/>
</dbReference>
<comment type="caution">
    <text evidence="1">The sequence shown here is derived from an EMBL/GenBank/DDBJ whole genome shotgun (WGS) entry which is preliminary data.</text>
</comment>
<keyword evidence="2" id="KW-1185">Reference proteome</keyword>
<dbReference type="Proteomes" id="UP000623681">
    <property type="component" value="Unassembled WGS sequence"/>
</dbReference>
<accession>A0A937FIZ0</accession>
<dbReference type="AlphaFoldDB" id="A0A937FIZ0"/>
<name>A0A937FIZ0_9CLOT</name>
<dbReference type="Pfam" id="PF14276">
    <property type="entry name" value="DUF4363"/>
    <property type="match status" value="1"/>
</dbReference>
<dbReference type="EMBL" id="JAESWA010000029">
    <property type="protein sequence ID" value="MBL4933985.1"/>
    <property type="molecule type" value="Genomic_DNA"/>
</dbReference>
<evidence type="ECO:0000313" key="2">
    <source>
        <dbReference type="Proteomes" id="UP000623681"/>
    </source>
</evidence>
<sequence length="126" mass="14416">MRNSIISIALFATLLGFLFYANGKLTGICEHILKNSEETETLITEENWEKSYDKTVELIDYIKDNSSAVALYVNHTDFDNLNIEASKLSQYIKYHNSEEALASLHAIKFSTNYILDLQEVSIKNIF</sequence>
<reference evidence="1" key="1">
    <citation type="submission" date="2021-01" db="EMBL/GenBank/DDBJ databases">
        <title>Genome public.</title>
        <authorList>
            <person name="Liu C."/>
            <person name="Sun Q."/>
        </authorList>
    </citation>
    <scope>NUCLEOTIDE SEQUENCE</scope>
    <source>
        <strain evidence="1">YIM B02565</strain>
    </source>
</reference>
<gene>
    <name evidence="1" type="ORF">JK634_19540</name>
</gene>
<protein>
    <submittedName>
        <fullName evidence="1">DUF4363 family protein</fullName>
    </submittedName>
</protein>
<evidence type="ECO:0000313" key="1">
    <source>
        <dbReference type="EMBL" id="MBL4933985.1"/>
    </source>
</evidence>
<organism evidence="1 2">
    <name type="scientific">Clostridium paridis</name>
    <dbReference type="NCBI Taxonomy" id="2803863"/>
    <lineage>
        <taxon>Bacteria</taxon>
        <taxon>Bacillati</taxon>
        <taxon>Bacillota</taxon>
        <taxon>Clostridia</taxon>
        <taxon>Eubacteriales</taxon>
        <taxon>Clostridiaceae</taxon>
        <taxon>Clostridium</taxon>
    </lineage>
</organism>
<dbReference type="InterPro" id="IPR025373">
    <property type="entry name" value="DUF4363"/>
</dbReference>
<proteinExistence type="predicted"/>